<name>A0A8J2NDM3_FUSEQ</name>
<reference evidence="2" key="1">
    <citation type="submission" date="2021-05" db="EMBL/GenBank/DDBJ databases">
        <authorList>
            <person name="Khan N."/>
        </authorList>
    </citation>
    <scope>NUCLEOTIDE SEQUENCE</scope>
</reference>
<dbReference type="Proteomes" id="UP000693738">
    <property type="component" value="Unassembled WGS sequence"/>
</dbReference>
<evidence type="ECO:0000313" key="2">
    <source>
        <dbReference type="EMBL" id="CAG7563841.1"/>
    </source>
</evidence>
<dbReference type="EMBL" id="CAJSTJ010000162">
    <property type="protein sequence ID" value="CAG7563841.1"/>
    <property type="molecule type" value="Genomic_DNA"/>
</dbReference>
<protein>
    <submittedName>
        <fullName evidence="2">Uncharacterized protein</fullName>
    </submittedName>
</protein>
<sequence>MAVVRLKDDDRPQEYVRTYTTSGAPVVPLPGSDSVIDKNWSIKDPSCRYMLFHTIKTLEDADDPKRFPEVRVSFISDEMAQCMRDFDKWLKAPPESKERWERRHPSAEMKAAETQQATGQETPVESDQSETLASSSSTETSY</sequence>
<comment type="caution">
    <text evidence="2">The sequence shown here is derived from an EMBL/GenBank/DDBJ whole genome shotgun (WGS) entry which is preliminary data.</text>
</comment>
<organism evidence="2 3">
    <name type="scientific">Fusarium equiseti</name>
    <name type="common">Fusarium scirpi</name>
    <dbReference type="NCBI Taxonomy" id="61235"/>
    <lineage>
        <taxon>Eukaryota</taxon>
        <taxon>Fungi</taxon>
        <taxon>Dikarya</taxon>
        <taxon>Ascomycota</taxon>
        <taxon>Pezizomycotina</taxon>
        <taxon>Sordariomycetes</taxon>
        <taxon>Hypocreomycetidae</taxon>
        <taxon>Hypocreales</taxon>
        <taxon>Nectriaceae</taxon>
        <taxon>Fusarium</taxon>
        <taxon>Fusarium incarnatum-equiseti species complex</taxon>
    </lineage>
</organism>
<dbReference type="AlphaFoldDB" id="A0A8J2NDM3"/>
<feature type="compositionally biased region" description="Low complexity" evidence="1">
    <location>
        <begin position="125"/>
        <end position="142"/>
    </location>
</feature>
<proteinExistence type="predicted"/>
<feature type="compositionally biased region" description="Polar residues" evidence="1">
    <location>
        <begin position="113"/>
        <end position="123"/>
    </location>
</feature>
<accession>A0A8J2NDM3</accession>
<feature type="region of interest" description="Disordered" evidence="1">
    <location>
        <begin position="93"/>
        <end position="142"/>
    </location>
</feature>
<feature type="compositionally biased region" description="Basic and acidic residues" evidence="1">
    <location>
        <begin position="93"/>
        <end position="111"/>
    </location>
</feature>
<gene>
    <name evidence="2" type="ORF">FEQUK3_LOCUS9546</name>
</gene>
<evidence type="ECO:0000313" key="3">
    <source>
        <dbReference type="Proteomes" id="UP000693738"/>
    </source>
</evidence>
<evidence type="ECO:0000256" key="1">
    <source>
        <dbReference type="SAM" id="MobiDB-lite"/>
    </source>
</evidence>